<evidence type="ECO:0000313" key="3">
    <source>
        <dbReference type="Proteomes" id="UP000291981"/>
    </source>
</evidence>
<comment type="caution">
    <text evidence="2">The sequence shown here is derived from an EMBL/GenBank/DDBJ whole genome shotgun (WGS) entry which is preliminary data.</text>
</comment>
<dbReference type="PANTHER" id="PTHR34094:SF1">
    <property type="entry name" value="PROTEIN FAM185A"/>
    <property type="match status" value="1"/>
</dbReference>
<sequence>MYTLKRYKSMKNLKLIMAILFMGIATGISGQEKSIDLFTIPLSSPGNEGLLEVEQVRGSITVNAYEGKEVIVKVSVDEDEVKTTKTKAGLKRIGGSGLNISAEEKNNIVQIENEAWNKKTDFDIKVPANFSLKLSTVNEGDIYVKGVTGSLEISNVNGHITLDNVSGSVTTNTTNGEVKVSFDRIANQDNMAFSSFNGDVEVTFPSSLKANIKAKSEMGDVYTDFNMVVSDNKPQVDTSKSSGKYKVKIEQWVRGTINGGGPEMLFKTFNGDILIKSR</sequence>
<keyword evidence="3" id="KW-1185">Reference proteome</keyword>
<name>A0A4Q8QDA7_9FLAO</name>
<proteinExistence type="predicted"/>
<dbReference type="InterPro" id="IPR025164">
    <property type="entry name" value="Toastrack_DUF4097"/>
</dbReference>
<dbReference type="EMBL" id="SGIU01000002">
    <property type="protein sequence ID" value="TAI47078.1"/>
    <property type="molecule type" value="Genomic_DNA"/>
</dbReference>
<organism evidence="2 3">
    <name type="scientific">Flagellimonas allohymeniacidonis</name>
    <dbReference type="NCBI Taxonomy" id="2517819"/>
    <lineage>
        <taxon>Bacteria</taxon>
        <taxon>Pseudomonadati</taxon>
        <taxon>Bacteroidota</taxon>
        <taxon>Flavobacteriia</taxon>
        <taxon>Flavobacteriales</taxon>
        <taxon>Flavobacteriaceae</taxon>
        <taxon>Flagellimonas</taxon>
    </lineage>
</organism>
<dbReference type="PANTHER" id="PTHR34094">
    <property type="match status" value="1"/>
</dbReference>
<feature type="domain" description="DUF4097" evidence="1">
    <location>
        <begin position="138"/>
        <end position="250"/>
    </location>
</feature>
<accession>A0A4Q8QDA7</accession>
<reference evidence="2 3" key="1">
    <citation type="submission" date="2019-02" db="EMBL/GenBank/DDBJ databases">
        <title>Draft genome sequence of Muricauda sp. 176CP4-71.</title>
        <authorList>
            <person name="Park J.-S."/>
        </authorList>
    </citation>
    <scope>NUCLEOTIDE SEQUENCE [LARGE SCALE GENOMIC DNA]</scope>
    <source>
        <strain evidence="2 3">176CP4-71</strain>
    </source>
</reference>
<evidence type="ECO:0000313" key="2">
    <source>
        <dbReference type="EMBL" id="TAI47078.1"/>
    </source>
</evidence>
<evidence type="ECO:0000259" key="1">
    <source>
        <dbReference type="Pfam" id="PF13349"/>
    </source>
</evidence>
<dbReference type="Pfam" id="PF13349">
    <property type="entry name" value="DUF4097"/>
    <property type="match status" value="1"/>
</dbReference>
<dbReference type="OrthoDB" id="787698at2"/>
<protein>
    <recommendedName>
        <fullName evidence="1">DUF4097 domain-containing protein</fullName>
    </recommendedName>
</protein>
<gene>
    <name evidence="2" type="ORF">EW142_10315</name>
</gene>
<dbReference type="Proteomes" id="UP000291981">
    <property type="component" value="Unassembled WGS sequence"/>
</dbReference>
<dbReference type="AlphaFoldDB" id="A0A4Q8QDA7"/>